<evidence type="ECO:0000256" key="5">
    <source>
        <dbReference type="ARBA" id="ARBA00022692"/>
    </source>
</evidence>
<feature type="transmembrane region" description="Helical" evidence="16">
    <location>
        <begin position="1107"/>
        <end position="1124"/>
    </location>
</feature>
<dbReference type="SUPFAM" id="SSF90123">
    <property type="entry name" value="ABC transporter transmembrane region"/>
    <property type="match status" value="2"/>
</dbReference>
<dbReference type="GO" id="GO:0008559">
    <property type="term" value="F:ABC-type xenobiotic transporter activity"/>
    <property type="evidence" value="ECO:0007669"/>
    <property type="project" value="UniProtKB-EC"/>
</dbReference>
<feature type="transmembrane region" description="Helical" evidence="16">
    <location>
        <begin position="1007"/>
        <end position="1031"/>
    </location>
</feature>
<protein>
    <submittedName>
        <fullName evidence="19">ATP-binding cassette, sub-family C (CFTR/MRP), member 3</fullName>
    </submittedName>
</protein>
<keyword evidence="4" id="KW-1003">Cell membrane</keyword>
<dbReference type="FunFam" id="1.20.1560.10:FF:000001">
    <property type="entry name" value="ATP-binding cassette subfamily C member 1"/>
    <property type="match status" value="1"/>
</dbReference>
<evidence type="ECO:0000256" key="7">
    <source>
        <dbReference type="ARBA" id="ARBA00022741"/>
    </source>
</evidence>
<evidence type="ECO:0000256" key="14">
    <source>
        <dbReference type="ARBA" id="ARBA00047523"/>
    </source>
</evidence>
<proteinExistence type="inferred from homology"/>
<evidence type="ECO:0000256" key="9">
    <source>
        <dbReference type="ARBA" id="ARBA00022967"/>
    </source>
</evidence>
<dbReference type="FunFam" id="3.40.50.300:FF:000293">
    <property type="entry name" value="ATP binding cassette subfamily C member 1"/>
    <property type="match status" value="1"/>
</dbReference>
<name>A0A8C9SNW5_SCLFO</name>
<dbReference type="GO" id="GO:0006869">
    <property type="term" value="P:lipid transport"/>
    <property type="evidence" value="ECO:0007669"/>
    <property type="project" value="UniProtKB-KW"/>
</dbReference>
<dbReference type="InterPro" id="IPR017871">
    <property type="entry name" value="ABC_transporter-like_CS"/>
</dbReference>
<reference evidence="19 20" key="1">
    <citation type="submission" date="2019-04" db="EMBL/GenBank/DDBJ databases">
        <authorList>
            <consortium name="Wellcome Sanger Institute Data Sharing"/>
        </authorList>
    </citation>
    <scope>NUCLEOTIDE SEQUENCE [LARGE SCALE GENOMIC DNA]</scope>
</reference>
<feature type="domain" description="ABC transmembrane type-1" evidence="18">
    <location>
        <begin position="878"/>
        <end position="1158"/>
    </location>
</feature>
<dbReference type="FunFam" id="3.40.50.300:FF:000074">
    <property type="entry name" value="Multidrug resistance-associated protein 5 isoform 1"/>
    <property type="match status" value="1"/>
</dbReference>
<evidence type="ECO:0000313" key="20">
    <source>
        <dbReference type="Proteomes" id="UP000694397"/>
    </source>
</evidence>
<keyword evidence="8" id="KW-0067">ATP-binding</keyword>
<dbReference type="GO" id="GO:0005524">
    <property type="term" value="F:ATP binding"/>
    <property type="evidence" value="ECO:0007669"/>
    <property type="project" value="UniProtKB-KW"/>
</dbReference>
<dbReference type="CDD" id="cd18603">
    <property type="entry name" value="ABC_6TM_MRP1_2_3_6_D2_like"/>
    <property type="match status" value="1"/>
</dbReference>
<dbReference type="SUPFAM" id="SSF52540">
    <property type="entry name" value="P-loop containing nucleoside triphosphate hydrolases"/>
    <property type="match status" value="2"/>
</dbReference>
<dbReference type="CDD" id="cd18595">
    <property type="entry name" value="ABC_6TM_MRP1_2_3_6_D1_like"/>
    <property type="match status" value="1"/>
</dbReference>
<dbReference type="CDD" id="cd03244">
    <property type="entry name" value="ABCC_MRP_domain2"/>
    <property type="match status" value="1"/>
</dbReference>
<dbReference type="GeneTree" id="ENSGT00940000163867"/>
<feature type="transmembrane region" description="Helical" evidence="16">
    <location>
        <begin position="871"/>
        <end position="898"/>
    </location>
</feature>
<dbReference type="InterPro" id="IPR005292">
    <property type="entry name" value="MRP"/>
</dbReference>
<accession>A0A8C9SNW5</accession>
<keyword evidence="11" id="KW-0445">Lipid transport</keyword>
<dbReference type="GO" id="GO:0005886">
    <property type="term" value="C:plasma membrane"/>
    <property type="evidence" value="ECO:0007669"/>
    <property type="project" value="UniProtKB-SubCell"/>
</dbReference>
<dbReference type="PANTHER" id="PTHR24223:SF405">
    <property type="entry name" value="ATP-BINDING CASSETTE SUB-FAMILY C MEMBER 3"/>
    <property type="match status" value="1"/>
</dbReference>
<dbReference type="InterPro" id="IPR003593">
    <property type="entry name" value="AAA+_ATPase"/>
</dbReference>
<evidence type="ECO:0000256" key="4">
    <source>
        <dbReference type="ARBA" id="ARBA00022475"/>
    </source>
</evidence>
<dbReference type="NCBIfam" id="TIGR00957">
    <property type="entry name" value="MRP_assoc_pro"/>
    <property type="match status" value="1"/>
</dbReference>
<reference evidence="19" key="2">
    <citation type="submission" date="2025-08" db="UniProtKB">
        <authorList>
            <consortium name="Ensembl"/>
        </authorList>
    </citation>
    <scope>IDENTIFICATION</scope>
</reference>
<dbReference type="PANTHER" id="PTHR24223">
    <property type="entry name" value="ATP-BINDING CASSETTE SUB-FAMILY C"/>
    <property type="match status" value="1"/>
</dbReference>
<dbReference type="InterPro" id="IPR036640">
    <property type="entry name" value="ABC1_TM_sf"/>
</dbReference>
<feature type="transmembrane region" description="Helical" evidence="16">
    <location>
        <begin position="332"/>
        <end position="351"/>
    </location>
</feature>
<keyword evidence="6" id="KW-0677">Repeat</keyword>
<dbReference type="InterPro" id="IPR011527">
    <property type="entry name" value="ABC1_TM_dom"/>
</dbReference>
<evidence type="ECO:0000256" key="11">
    <source>
        <dbReference type="ARBA" id="ARBA00023055"/>
    </source>
</evidence>
<evidence type="ECO:0000259" key="17">
    <source>
        <dbReference type="PROSITE" id="PS50893"/>
    </source>
</evidence>
<reference evidence="19" key="3">
    <citation type="submission" date="2025-09" db="UniProtKB">
        <authorList>
            <consortium name="Ensembl"/>
        </authorList>
    </citation>
    <scope>IDENTIFICATION</scope>
</reference>
<feature type="transmembrane region" description="Helical" evidence="16">
    <location>
        <begin position="35"/>
        <end position="53"/>
    </location>
</feature>
<dbReference type="InterPro" id="IPR050173">
    <property type="entry name" value="ABC_transporter_C-like"/>
</dbReference>
<dbReference type="Gene3D" id="1.20.1560.10">
    <property type="entry name" value="ABC transporter type 1, transmembrane domain"/>
    <property type="match status" value="2"/>
</dbReference>
<feature type="domain" description="ABC transporter" evidence="17">
    <location>
        <begin position="533"/>
        <end position="757"/>
    </location>
</feature>
<organism evidence="19 20">
    <name type="scientific">Scleropages formosus</name>
    <name type="common">Asian bonytongue</name>
    <name type="synonym">Osteoglossum formosum</name>
    <dbReference type="NCBI Taxonomy" id="113540"/>
    <lineage>
        <taxon>Eukaryota</taxon>
        <taxon>Metazoa</taxon>
        <taxon>Chordata</taxon>
        <taxon>Craniata</taxon>
        <taxon>Vertebrata</taxon>
        <taxon>Euteleostomi</taxon>
        <taxon>Actinopterygii</taxon>
        <taxon>Neopterygii</taxon>
        <taxon>Teleostei</taxon>
        <taxon>Osteoglossocephala</taxon>
        <taxon>Osteoglossomorpha</taxon>
        <taxon>Osteoglossiformes</taxon>
        <taxon>Osteoglossidae</taxon>
        <taxon>Scleropages</taxon>
    </lineage>
</organism>
<evidence type="ECO:0000256" key="15">
    <source>
        <dbReference type="ARBA" id="ARBA00047576"/>
    </source>
</evidence>
<feature type="domain" description="ABC transmembrane type-1" evidence="18">
    <location>
        <begin position="218"/>
        <end position="500"/>
    </location>
</feature>
<keyword evidence="9" id="KW-1278">Translocase</keyword>
<feature type="transmembrane region" description="Helical" evidence="16">
    <location>
        <begin position="253"/>
        <end position="273"/>
    </location>
</feature>
<keyword evidence="7" id="KW-0547">Nucleotide-binding</keyword>
<keyword evidence="10 16" id="KW-1133">Transmembrane helix</keyword>
<comment type="catalytic activity">
    <reaction evidence="13">
        <text>ATP + H2O + xenobioticSide 1 = ADP + phosphate + xenobioticSide 2.</text>
        <dbReference type="EC" id="7.6.2.2"/>
    </reaction>
</comment>
<dbReference type="PROSITE" id="PS50929">
    <property type="entry name" value="ABC_TM1F"/>
    <property type="match status" value="2"/>
</dbReference>
<evidence type="ECO:0000256" key="12">
    <source>
        <dbReference type="ARBA" id="ARBA00023136"/>
    </source>
</evidence>
<evidence type="ECO:0000259" key="18">
    <source>
        <dbReference type="PROSITE" id="PS50929"/>
    </source>
</evidence>
<dbReference type="Ensembl" id="ENSSFOT00015036043.2">
    <property type="protein sequence ID" value="ENSSFOP00015035655.1"/>
    <property type="gene ID" value="ENSSFOG00015022615.2"/>
</dbReference>
<dbReference type="PROSITE" id="PS00211">
    <property type="entry name" value="ABC_TRANSPORTER_1"/>
    <property type="match status" value="2"/>
</dbReference>
<dbReference type="PROSITE" id="PS50893">
    <property type="entry name" value="ABC_TRANSPORTER_2"/>
    <property type="match status" value="2"/>
</dbReference>
<dbReference type="FunFam" id="1.20.1560.10:FF:000007">
    <property type="entry name" value="ATP-binding cassette subfamily C member 1"/>
    <property type="match status" value="1"/>
</dbReference>
<comment type="catalytic activity">
    <reaction evidence="14">
        <text>leukotriene C4(in) + ATP + H2O = leukotriene C4(out) + ADP + phosphate + H(+)</text>
        <dbReference type="Rhea" id="RHEA:38963"/>
        <dbReference type="ChEBI" id="CHEBI:15377"/>
        <dbReference type="ChEBI" id="CHEBI:15378"/>
        <dbReference type="ChEBI" id="CHEBI:30616"/>
        <dbReference type="ChEBI" id="CHEBI:43474"/>
        <dbReference type="ChEBI" id="CHEBI:57973"/>
        <dbReference type="ChEBI" id="CHEBI:456216"/>
    </reaction>
    <physiologicalReaction direction="left-to-right" evidence="14">
        <dbReference type="Rhea" id="RHEA:38964"/>
    </physiologicalReaction>
</comment>
<feature type="transmembrane region" description="Helical" evidence="16">
    <location>
        <begin position="65"/>
        <end position="86"/>
    </location>
</feature>
<feature type="transmembrane region" description="Helical" evidence="16">
    <location>
        <begin position="213"/>
        <end position="233"/>
    </location>
</feature>
<evidence type="ECO:0000256" key="13">
    <source>
        <dbReference type="ARBA" id="ARBA00034018"/>
    </source>
</evidence>
<dbReference type="Pfam" id="PF00005">
    <property type="entry name" value="ABC_tran"/>
    <property type="match status" value="2"/>
</dbReference>
<keyword evidence="20" id="KW-1185">Reference proteome</keyword>
<evidence type="ECO:0000256" key="2">
    <source>
        <dbReference type="ARBA" id="ARBA00009726"/>
    </source>
</evidence>
<dbReference type="Proteomes" id="UP000694397">
    <property type="component" value="Chromosome 20"/>
</dbReference>
<dbReference type="InterPro" id="IPR003439">
    <property type="entry name" value="ABC_transporter-like_ATP-bd"/>
</dbReference>
<keyword evidence="5 16" id="KW-0812">Transmembrane</keyword>
<dbReference type="Pfam" id="PF00664">
    <property type="entry name" value="ABC_membrane"/>
    <property type="match status" value="2"/>
</dbReference>
<comment type="subcellular location">
    <subcellularLocation>
        <location evidence="1">Cell membrane</location>
        <topology evidence="1">Multi-pass membrane protein</topology>
    </subcellularLocation>
</comment>
<evidence type="ECO:0000256" key="10">
    <source>
        <dbReference type="ARBA" id="ARBA00022989"/>
    </source>
</evidence>
<keyword evidence="3" id="KW-0813">Transport</keyword>
<comment type="similarity">
    <text evidence="2">Belongs to the ABC transporter superfamily. ABCC family. Conjugate transporter (TC 3.A.1.208) subfamily.</text>
</comment>
<evidence type="ECO:0000313" key="19">
    <source>
        <dbReference type="Ensembl" id="ENSSFOP00015035655.1"/>
    </source>
</evidence>
<dbReference type="GO" id="GO:0016887">
    <property type="term" value="F:ATP hydrolysis activity"/>
    <property type="evidence" value="ECO:0007669"/>
    <property type="project" value="InterPro"/>
</dbReference>
<evidence type="ECO:0000256" key="6">
    <source>
        <dbReference type="ARBA" id="ARBA00022737"/>
    </source>
</evidence>
<evidence type="ECO:0000256" key="16">
    <source>
        <dbReference type="SAM" id="Phobius"/>
    </source>
</evidence>
<evidence type="ECO:0000256" key="8">
    <source>
        <dbReference type="ARBA" id="ARBA00022840"/>
    </source>
</evidence>
<evidence type="ECO:0000256" key="3">
    <source>
        <dbReference type="ARBA" id="ARBA00022448"/>
    </source>
</evidence>
<dbReference type="CDD" id="cd03250">
    <property type="entry name" value="ABCC_MRP_domain1"/>
    <property type="match status" value="1"/>
</dbReference>
<dbReference type="InterPro" id="IPR027417">
    <property type="entry name" value="P-loop_NTPase"/>
</dbReference>
<evidence type="ECO:0000256" key="1">
    <source>
        <dbReference type="ARBA" id="ARBA00004651"/>
    </source>
</evidence>
<feature type="domain" description="ABC transporter" evidence="17">
    <location>
        <begin position="1195"/>
        <end position="1429"/>
    </location>
</feature>
<gene>
    <name evidence="19" type="primary">abcc3</name>
</gene>
<keyword evidence="12 16" id="KW-0472">Membrane</keyword>
<sequence>MMDFFCEPIYNLSQFWLLATFLIQYERLRGVQSSGVLFVFWLLSVLCAIVRFRSKILKGGITDKLRFTTFCISFALIVIELLLSCFNEKAPLFSSVDTDPNPCPEPSAGFLSTITFWWFTSMAIKGYKNPLESKDLWSLNKRDTSDVIVPNLLKEWEREKAKVERNTQATYSKSPSAAEANHVDGAPEEAEVLLSEQPKAKQPSFLRALLRSFGPYFLIGSAYKLLQDLITFVNPVLLRMLISFTKQKGVPTWWGFALSFLMFSCAVLQTLILHQHFQYCFVTGMNLRTGITGAIYRKSLVITNAAKRSSTVGEIVNLMSVDAQRFQDLTTFLNMLWSAPLQIILALYFLWQNLGPSVLAGVAVMVLLIPLNAAIVMKTRAFQVEQMQYKDSRIKLMNEILNGIKVLKLYAWENSFKDKVLEIRQKELNVLRKMAYLGALSTVAWTSAPFLVALTSFAVYVMVDENNVLDAEKAFVSLSLFNILRFPLNMLPQVISSVAQASVSLKRIQQFLSHDELDPDVVDRKNTAADFAVTVTNGKFSWAKKDPATLHNINLMVPQGSLLAVVGHVGCGKSSLVCALLGEMEKLEGEISILGSVAYVPQQAWIQNATLRDNILFGQPYNECKYRAVLDACALTPDLDVLPGGDMTEIGEKGINLSGGQRQRVSLARALYNDADVYLLDDPLSAVDAHVAKHIFDKVIGPEGKLAGKTRILVTHGISFLPQVNNILVMVEGSVSEMGSYQDLLKQNGAFAEFLRNYALEDITEEDEALVAMIEEEEPFPEDALSNHIDMVDNEPSVNEARRQFIRQISVISADSENPRKMSVRMRRCSERKHVELPPEKKRDQGEKLIQAEKAETGRVKLKVFWEYTRAVGPLLSIFICFLYGCQNAASIGANIWLSQWTNDALDNRTEENKHMRVGVYASLGILQGILVLICSFTLNLGGIAAARKLHSGLLENKFHTPQSFYDTTPIGRIINRFSKDIYVIDEVLPSTVLMFLGTFFSSMSTMIVIISSTPIFAVVIAPLALIYFFVQRFYVATSRQLKRLESVSRSPIYSHFSETITGTSVIRAFGRHNAFVLLSDLKVDENQKSCYPGIVSNRWLGVRIEFIGNCIVLFAALFAVIGKDSLSPGLVGLSVSYALQVTMSLNWMVRMTSDLESNIVAVERVKEYSETETEAPWDVEDKKPPPEWPQTGKVEFLNYSVRYREGLDLVLKNLTLSIKGGEKIGIVGRTGAGKSSMTLCLFRLLEAASGEITVDGVKISEIGLHDLRSKLTIIPQEPVLFSGDLRMNLDPFEKYSDDEVWRALELSHLKKFVANHPSKLNLECTEGGENLSVGQRQLVCLARALLRKTRILILDEATAAIDLETDDLIQSTIRTQFEDCTVFTIAHRLNTIMDYTRVLVLDKGRIAEFDTPANLIAQKGIFYGMAKDAGLAS</sequence>
<dbReference type="Gene3D" id="3.40.50.300">
    <property type="entry name" value="P-loop containing nucleotide triphosphate hydrolases"/>
    <property type="match status" value="2"/>
</dbReference>
<feature type="transmembrane region" description="Helical" evidence="16">
    <location>
        <begin position="357"/>
        <end position="377"/>
    </location>
</feature>
<comment type="catalytic activity">
    <reaction evidence="15">
        <text>17beta-estradiol 17-O-(beta-D-glucuronate)(in) + ATP + H2O = 17beta-estradiol 17-O-(beta-D-glucuronate)(out) + ADP + phosphate + H(+)</text>
        <dbReference type="Rhea" id="RHEA:60128"/>
        <dbReference type="ChEBI" id="CHEBI:15377"/>
        <dbReference type="ChEBI" id="CHEBI:15378"/>
        <dbReference type="ChEBI" id="CHEBI:30616"/>
        <dbReference type="ChEBI" id="CHEBI:43474"/>
        <dbReference type="ChEBI" id="CHEBI:82961"/>
        <dbReference type="ChEBI" id="CHEBI:456216"/>
    </reaction>
    <physiologicalReaction direction="left-to-right" evidence="15">
        <dbReference type="Rhea" id="RHEA:60129"/>
    </physiologicalReaction>
</comment>
<feature type="transmembrane region" description="Helical" evidence="16">
    <location>
        <begin position="918"/>
        <end position="941"/>
    </location>
</feature>
<dbReference type="OrthoDB" id="6500128at2759"/>
<dbReference type="SMART" id="SM00382">
    <property type="entry name" value="AAA"/>
    <property type="match status" value="2"/>
</dbReference>